<keyword evidence="7" id="KW-1185">Reference proteome</keyword>
<name>A0A1H4BBJ9_9BACT</name>
<dbReference type="PANTHER" id="PTHR34139:SF1">
    <property type="entry name" value="RNASE MJ1380-RELATED"/>
    <property type="match status" value="1"/>
</dbReference>
<keyword evidence="3" id="KW-0540">Nuclease</keyword>
<organism evidence="6 7">
    <name type="scientific">Desulfuromusa kysingii</name>
    <dbReference type="NCBI Taxonomy" id="37625"/>
    <lineage>
        <taxon>Bacteria</taxon>
        <taxon>Pseudomonadati</taxon>
        <taxon>Thermodesulfobacteriota</taxon>
        <taxon>Desulfuromonadia</taxon>
        <taxon>Desulfuromonadales</taxon>
        <taxon>Geopsychrobacteraceae</taxon>
        <taxon>Desulfuromusa</taxon>
    </lineage>
</organism>
<evidence type="ECO:0000256" key="2">
    <source>
        <dbReference type="ARBA" id="ARBA00022649"/>
    </source>
</evidence>
<keyword evidence="2" id="KW-1277">Toxin-antitoxin system</keyword>
<dbReference type="PANTHER" id="PTHR34139">
    <property type="entry name" value="UPF0331 PROTEIN MJ0127"/>
    <property type="match status" value="1"/>
</dbReference>
<evidence type="ECO:0000256" key="4">
    <source>
        <dbReference type="ARBA" id="ARBA00022741"/>
    </source>
</evidence>
<dbReference type="OrthoDB" id="9802833at2"/>
<evidence type="ECO:0000256" key="3">
    <source>
        <dbReference type="ARBA" id="ARBA00022722"/>
    </source>
</evidence>
<evidence type="ECO:0000256" key="1">
    <source>
        <dbReference type="ARBA" id="ARBA00022553"/>
    </source>
</evidence>
<dbReference type="InterPro" id="IPR008201">
    <property type="entry name" value="HepT-like"/>
</dbReference>
<dbReference type="Pfam" id="PF01934">
    <property type="entry name" value="HepT-like"/>
    <property type="match status" value="1"/>
</dbReference>
<keyword evidence="1" id="KW-0597">Phosphoprotein</keyword>
<dbReference type="Proteomes" id="UP000199409">
    <property type="component" value="Unassembled WGS sequence"/>
</dbReference>
<dbReference type="GO" id="GO:0000166">
    <property type="term" value="F:nucleotide binding"/>
    <property type="evidence" value="ECO:0007669"/>
    <property type="project" value="UniProtKB-KW"/>
</dbReference>
<accession>A0A1H4BBJ9</accession>
<dbReference type="GO" id="GO:0004540">
    <property type="term" value="F:RNA nuclease activity"/>
    <property type="evidence" value="ECO:0007669"/>
    <property type="project" value="InterPro"/>
</dbReference>
<dbReference type="InterPro" id="IPR051813">
    <property type="entry name" value="HepT_RNase_toxin"/>
</dbReference>
<protein>
    <submittedName>
        <fullName evidence="6">Uncharacterized conserved protein, contains HEPN domain</fullName>
    </submittedName>
</protein>
<reference evidence="6 7" key="1">
    <citation type="submission" date="2016-10" db="EMBL/GenBank/DDBJ databases">
        <authorList>
            <person name="de Groot N.N."/>
        </authorList>
    </citation>
    <scope>NUCLEOTIDE SEQUENCE [LARGE SCALE GENOMIC DNA]</scope>
    <source>
        <strain evidence="6 7">DSM 7343</strain>
    </source>
</reference>
<dbReference type="GO" id="GO:0016787">
    <property type="term" value="F:hydrolase activity"/>
    <property type="evidence" value="ECO:0007669"/>
    <property type="project" value="UniProtKB-KW"/>
</dbReference>
<evidence type="ECO:0000313" key="6">
    <source>
        <dbReference type="EMBL" id="SEA45424.1"/>
    </source>
</evidence>
<keyword evidence="4" id="KW-0547">Nucleotide-binding</keyword>
<evidence type="ECO:0000313" key="7">
    <source>
        <dbReference type="Proteomes" id="UP000199409"/>
    </source>
</evidence>
<evidence type="ECO:0000256" key="5">
    <source>
        <dbReference type="ARBA" id="ARBA00022801"/>
    </source>
</evidence>
<dbReference type="AlphaFoldDB" id="A0A1H4BBJ9"/>
<dbReference type="GO" id="GO:0110001">
    <property type="term" value="C:toxin-antitoxin complex"/>
    <property type="evidence" value="ECO:0007669"/>
    <property type="project" value="InterPro"/>
</dbReference>
<dbReference type="RefSeq" id="WP_092347956.1">
    <property type="nucleotide sequence ID" value="NZ_FNQN01000006.1"/>
</dbReference>
<sequence length="111" mass="13017">MIDPERDHIYVAHMIECIQRIESYVGMDKNKFFQDTLLQDAVMRVLQVMAESSQRLSEDIKTLQPGIDWRGISGFRNILVHDYLGGIDLDLIWQVIETELPRLKKSLIQMR</sequence>
<dbReference type="EMBL" id="FNQN01000006">
    <property type="protein sequence ID" value="SEA45424.1"/>
    <property type="molecule type" value="Genomic_DNA"/>
</dbReference>
<keyword evidence="5" id="KW-0378">Hydrolase</keyword>
<gene>
    <name evidence="6" type="ORF">SAMN05660420_02117</name>
</gene>
<proteinExistence type="predicted"/>